<feature type="binding site" evidence="9">
    <location>
        <position position="308"/>
    </location>
    <ligand>
        <name>K(+)</name>
        <dbReference type="ChEBI" id="CHEBI:29103"/>
    </ligand>
</feature>
<feature type="binding site" evidence="9">
    <location>
        <position position="317"/>
    </location>
    <ligand>
        <name>K(+)</name>
        <dbReference type="ChEBI" id="CHEBI:29103"/>
    </ligand>
</feature>
<dbReference type="InterPro" id="IPR011877">
    <property type="entry name" value="Ribokinase"/>
</dbReference>
<evidence type="ECO:0000256" key="2">
    <source>
        <dbReference type="ARBA" id="ARBA00022723"/>
    </source>
</evidence>
<keyword evidence="12" id="KW-1185">Reference proteome</keyword>
<dbReference type="InterPro" id="IPR011611">
    <property type="entry name" value="PfkB_dom"/>
</dbReference>
<accession>A0A422PAT1</accession>
<keyword evidence="6 9" id="KW-0460">Magnesium</keyword>
<keyword evidence="5 9" id="KW-0067">ATP-binding</keyword>
<dbReference type="GO" id="GO:0005737">
    <property type="term" value="C:cytoplasm"/>
    <property type="evidence" value="ECO:0007669"/>
    <property type="project" value="UniProtKB-SubCell"/>
</dbReference>
<dbReference type="GO" id="GO:0046872">
    <property type="term" value="F:metal ion binding"/>
    <property type="evidence" value="ECO:0007669"/>
    <property type="project" value="UniProtKB-KW"/>
</dbReference>
<dbReference type="RefSeq" id="XP_029227278.1">
    <property type="nucleotide sequence ID" value="XM_029372580.1"/>
</dbReference>
<dbReference type="Pfam" id="PF00294">
    <property type="entry name" value="PfkB"/>
    <property type="match status" value="1"/>
</dbReference>
<organism evidence="11 12">
    <name type="scientific">Trypanosoma conorhini</name>
    <dbReference type="NCBI Taxonomy" id="83891"/>
    <lineage>
        <taxon>Eukaryota</taxon>
        <taxon>Discoba</taxon>
        <taxon>Euglenozoa</taxon>
        <taxon>Kinetoplastea</taxon>
        <taxon>Metakinetoplastina</taxon>
        <taxon>Trypanosomatida</taxon>
        <taxon>Trypanosomatidae</taxon>
        <taxon>Trypanosoma</taxon>
    </lineage>
</organism>
<dbReference type="Proteomes" id="UP000284403">
    <property type="component" value="Unassembled WGS sequence"/>
</dbReference>
<keyword evidence="7 9" id="KW-0630">Potassium</keyword>
<dbReference type="NCBIfam" id="TIGR02152">
    <property type="entry name" value="D_ribokin_bact"/>
    <property type="match status" value="1"/>
</dbReference>
<feature type="binding site" evidence="9">
    <location>
        <position position="302"/>
    </location>
    <ligand>
        <name>ATP</name>
        <dbReference type="ChEBI" id="CHEBI:30616"/>
    </ligand>
</feature>
<feature type="binding site" evidence="9">
    <location>
        <position position="209"/>
    </location>
    <ligand>
        <name>ATP</name>
        <dbReference type="ChEBI" id="CHEBI:30616"/>
    </ligand>
</feature>
<comment type="caution">
    <text evidence="9">Lacks conserved residue(s) required for the propagation of feature annotation.</text>
</comment>
<gene>
    <name evidence="11" type="ORF">Tco025E_05687</name>
</gene>
<sequence>MNRFHVLSSHEGSNGPTVVVVGSCFLDYVAFVDRLPKIGETFKSRSFHKAFGGKGANQAVAAGRLGARVAMVGVVGADGDGDEYIANFKRNGVDTTNVYRKQGEATGLAMIFVDANTSNNEIVINPNATYAMTVDFLRRQSDNYNRFLPKSCRFLICQNEIPLETTLDVLREAHKRGIYTVFNSAPAPSPEEVEIVKPFMQHVSLFCPNEVEAAMITGLEVTDGASAAKAARALQALGVRDVVITLGAQGYVICEGGLEPVHVPGRRVKAVDTTGAGDSFVGSMVYYLSKGKTLSEACKRANVCASLSVQRRGTQMSYPTINELPAEVRE</sequence>
<dbReference type="EC" id="2.7.1.15" evidence="9"/>
<name>A0A422PAT1_9TRYP</name>
<comment type="catalytic activity">
    <reaction evidence="9">
        <text>D-ribose + ATP = D-ribose 5-phosphate + ADP + H(+)</text>
        <dbReference type="Rhea" id="RHEA:13697"/>
        <dbReference type="ChEBI" id="CHEBI:15378"/>
        <dbReference type="ChEBI" id="CHEBI:30616"/>
        <dbReference type="ChEBI" id="CHEBI:47013"/>
        <dbReference type="ChEBI" id="CHEBI:78346"/>
        <dbReference type="ChEBI" id="CHEBI:456216"/>
        <dbReference type="EC" id="2.7.1.15"/>
    </reaction>
</comment>
<reference evidence="11 12" key="1">
    <citation type="journal article" date="2018" name="BMC Genomics">
        <title>Genomic comparison of Trypanosoma conorhini and Trypanosoma rangeli to Trypanosoma cruzi strains of high and low virulence.</title>
        <authorList>
            <person name="Bradwell K.R."/>
            <person name="Koparde V.N."/>
            <person name="Matveyev A.V."/>
            <person name="Serrano M.G."/>
            <person name="Alves J.M."/>
            <person name="Parikh H."/>
            <person name="Huang B."/>
            <person name="Lee V."/>
            <person name="Espinosa-Alvarez O."/>
            <person name="Ortiz P.A."/>
            <person name="Costa-Martins A.G."/>
            <person name="Teixeira M.M."/>
            <person name="Buck G.A."/>
        </authorList>
    </citation>
    <scope>NUCLEOTIDE SEQUENCE [LARGE SCALE GENOMIC DNA]</scope>
    <source>
        <strain evidence="11 12">025E</strain>
    </source>
</reference>
<dbReference type="EMBL" id="MKKU01000349">
    <property type="protein sequence ID" value="RNF14816.1"/>
    <property type="molecule type" value="Genomic_DNA"/>
</dbReference>
<evidence type="ECO:0000256" key="9">
    <source>
        <dbReference type="HAMAP-Rule" id="MF_03215"/>
    </source>
</evidence>
<dbReference type="PROSITE" id="PS51257">
    <property type="entry name" value="PROKAR_LIPOPROTEIN"/>
    <property type="match status" value="1"/>
</dbReference>
<evidence type="ECO:0000256" key="4">
    <source>
        <dbReference type="ARBA" id="ARBA00022777"/>
    </source>
</evidence>
<feature type="domain" description="Rhodanese" evidence="10">
    <location>
        <begin position="224"/>
        <end position="255"/>
    </location>
</feature>
<dbReference type="PRINTS" id="PR00990">
    <property type="entry name" value="RIBOKINASE"/>
</dbReference>
<dbReference type="InterPro" id="IPR029056">
    <property type="entry name" value="Ribokinase-like"/>
</dbReference>
<dbReference type="OrthoDB" id="415590at2759"/>
<keyword evidence="1 9" id="KW-0808">Transferase</keyword>
<evidence type="ECO:0000256" key="5">
    <source>
        <dbReference type="ARBA" id="ARBA00022840"/>
    </source>
</evidence>
<comment type="subcellular location">
    <subcellularLocation>
        <location evidence="9">Cytoplasm</location>
    </subcellularLocation>
    <subcellularLocation>
        <location evidence="9">Nucleus</location>
    </subcellularLocation>
</comment>
<feature type="binding site" evidence="9">
    <location>
        <position position="272"/>
    </location>
    <ligand>
        <name>K(+)</name>
        <dbReference type="ChEBI" id="CHEBI:29103"/>
    </ligand>
</feature>
<keyword evidence="8 9" id="KW-0119">Carbohydrate metabolism</keyword>
<dbReference type="InterPro" id="IPR001763">
    <property type="entry name" value="Rhodanese-like_dom"/>
</dbReference>
<evidence type="ECO:0000256" key="8">
    <source>
        <dbReference type="ARBA" id="ARBA00023277"/>
    </source>
</evidence>
<feature type="binding site" evidence="9">
    <location>
        <begin position="25"/>
        <end position="27"/>
    </location>
    <ligand>
        <name>substrate</name>
    </ligand>
</feature>
<keyword evidence="9" id="KW-0963">Cytoplasm</keyword>
<feature type="binding site" evidence="9">
    <location>
        <position position="278"/>
    </location>
    <ligand>
        <name>substrate</name>
    </ligand>
</feature>
<dbReference type="GO" id="GO:0005524">
    <property type="term" value="F:ATP binding"/>
    <property type="evidence" value="ECO:0007669"/>
    <property type="project" value="UniProtKB-UniRule"/>
</dbReference>
<feature type="binding site" evidence="9">
    <location>
        <begin position="277"/>
        <end position="278"/>
    </location>
    <ligand>
        <name>ATP</name>
        <dbReference type="ChEBI" id="CHEBI:30616"/>
    </ligand>
</feature>
<feature type="binding site" evidence="9">
    <location>
        <begin position="245"/>
        <end position="250"/>
    </location>
    <ligand>
        <name>ATP</name>
        <dbReference type="ChEBI" id="CHEBI:30616"/>
    </ligand>
</feature>
<dbReference type="PANTHER" id="PTHR10584">
    <property type="entry name" value="SUGAR KINASE"/>
    <property type="match status" value="1"/>
</dbReference>
<dbReference type="GO" id="GO:0005634">
    <property type="term" value="C:nucleus"/>
    <property type="evidence" value="ECO:0007669"/>
    <property type="project" value="UniProtKB-SubCell"/>
</dbReference>
<dbReference type="UniPathway" id="UPA00916">
    <property type="reaction ID" value="UER00889"/>
</dbReference>
<comment type="pathway">
    <text evidence="9">Carbohydrate metabolism; D-ribose degradation; D-ribose 5-phosphate from beta-D-ribopyranose: step 2/2.</text>
</comment>
<comment type="subunit">
    <text evidence="9">Homodimer.</text>
</comment>
<evidence type="ECO:0000313" key="12">
    <source>
        <dbReference type="Proteomes" id="UP000284403"/>
    </source>
</evidence>
<keyword evidence="2 9" id="KW-0479">Metal-binding</keyword>
<comment type="function">
    <text evidence="9">Catalyzes the phosphorylation of ribose at O-5 in a reaction requiring ATP and magnesium. The resulting D-ribose-5-phosphate can then be used either for sythesis of nucleotides, histidine, and tryptophan, or as a component of the pentose phosphate pathway.</text>
</comment>
<comment type="cofactor">
    <cofactor evidence="9">
        <name>Mg(2+)</name>
        <dbReference type="ChEBI" id="CHEBI:18420"/>
    </cofactor>
    <text evidence="9">Requires a divalent cation, most likely magnesium in vivo, as an electrophilic catalyst to aid phosphoryl group transfer. It is the chelate of the metal and the nucleotide that is the actual substrate.</text>
</comment>
<evidence type="ECO:0000313" key="11">
    <source>
        <dbReference type="EMBL" id="RNF14816.1"/>
    </source>
</evidence>
<feature type="binding site" evidence="9">
    <location>
        <position position="274"/>
    </location>
    <ligand>
        <name>K(+)</name>
        <dbReference type="ChEBI" id="CHEBI:29103"/>
    </ligand>
</feature>
<dbReference type="PROSITE" id="PS50206">
    <property type="entry name" value="RHODANESE_3"/>
    <property type="match status" value="1"/>
</dbReference>
<dbReference type="HAMAP" id="MF_01987">
    <property type="entry name" value="Ribokinase"/>
    <property type="match status" value="1"/>
</dbReference>
<feature type="binding site" evidence="9">
    <location>
        <position position="313"/>
    </location>
    <ligand>
        <name>K(+)</name>
        <dbReference type="ChEBI" id="CHEBI:29103"/>
    </ligand>
</feature>
<evidence type="ECO:0000259" key="10">
    <source>
        <dbReference type="PROSITE" id="PS50206"/>
    </source>
</evidence>
<keyword evidence="3 9" id="KW-0547">Nucleotide-binding</keyword>
<proteinExistence type="inferred from homology"/>
<feature type="binding site" evidence="9">
    <location>
        <position position="160"/>
    </location>
    <ligand>
        <name>substrate</name>
    </ligand>
</feature>
<comment type="similarity">
    <text evidence="9">Belongs to the carbohydrate kinase PfkB family. Ribokinase subfamily.</text>
</comment>
<comment type="caution">
    <text evidence="11">The sequence shown here is derived from an EMBL/GenBank/DDBJ whole genome shotgun (WGS) entry which is preliminary data.</text>
</comment>
<dbReference type="SUPFAM" id="SSF53613">
    <property type="entry name" value="Ribokinase-like"/>
    <property type="match status" value="1"/>
</dbReference>
<dbReference type="CDD" id="cd01174">
    <property type="entry name" value="ribokinase"/>
    <property type="match status" value="1"/>
</dbReference>
<feature type="active site" description="Proton acceptor" evidence="9">
    <location>
        <position position="278"/>
    </location>
</feature>
<keyword evidence="4 9" id="KW-0418">Kinase</keyword>
<feature type="binding site" evidence="9">
    <location>
        <position position="311"/>
    </location>
    <ligand>
        <name>K(+)</name>
        <dbReference type="ChEBI" id="CHEBI:29103"/>
    </ligand>
</feature>
<evidence type="ECO:0000256" key="6">
    <source>
        <dbReference type="ARBA" id="ARBA00022842"/>
    </source>
</evidence>
<dbReference type="AlphaFoldDB" id="A0A422PAT1"/>
<keyword evidence="9" id="KW-0539">Nucleus</keyword>
<evidence type="ECO:0000256" key="7">
    <source>
        <dbReference type="ARBA" id="ARBA00022958"/>
    </source>
</evidence>
<dbReference type="GO" id="GO:0004747">
    <property type="term" value="F:ribokinase activity"/>
    <property type="evidence" value="ECO:0007669"/>
    <property type="project" value="UniProtKB-UniRule"/>
</dbReference>
<evidence type="ECO:0000256" key="1">
    <source>
        <dbReference type="ARBA" id="ARBA00022679"/>
    </source>
</evidence>
<dbReference type="PANTHER" id="PTHR10584:SF166">
    <property type="entry name" value="RIBOKINASE"/>
    <property type="match status" value="1"/>
</dbReference>
<dbReference type="InterPro" id="IPR002139">
    <property type="entry name" value="Ribo/fructo_kinase"/>
</dbReference>
<dbReference type="Gene3D" id="3.40.1190.20">
    <property type="match status" value="1"/>
</dbReference>
<dbReference type="GeneID" id="40319298"/>
<protein>
    <recommendedName>
        <fullName evidence="9">Ribokinase</fullName>
        <shortName evidence="9">RK</shortName>
        <ecNumber evidence="9">2.7.1.15</ecNumber>
    </recommendedName>
</protein>
<dbReference type="GO" id="GO:0019303">
    <property type="term" value="P:D-ribose catabolic process"/>
    <property type="evidence" value="ECO:0007669"/>
    <property type="project" value="UniProtKB-UniRule"/>
</dbReference>
<evidence type="ECO:0000256" key="3">
    <source>
        <dbReference type="ARBA" id="ARBA00022741"/>
    </source>
</evidence>
<comment type="activity regulation">
    <text evidence="9">Activated by a monovalent cation that binds near, but not in, the active site. The most likely occupant of the site in vivo is potassium. Ion binding induces a conformational change that may alter substrate affinity.</text>
</comment>
<feature type="binding site" evidence="9">
    <location>
        <begin position="53"/>
        <end position="57"/>
    </location>
    <ligand>
        <name>substrate</name>
    </ligand>
</feature>